<dbReference type="RefSeq" id="WP_301199030.1">
    <property type="nucleotide sequence ID" value="NZ_JAPDPI010000014.1"/>
</dbReference>
<comment type="caution">
    <text evidence="1">The sequence shown here is derived from an EMBL/GenBank/DDBJ whole genome shotgun (WGS) entry which is preliminary data.</text>
</comment>
<organism evidence="1 2">
    <name type="scientific">Plebeiibacterium marinum</name>
    <dbReference type="NCBI Taxonomy" id="2992111"/>
    <lineage>
        <taxon>Bacteria</taxon>
        <taxon>Pseudomonadati</taxon>
        <taxon>Bacteroidota</taxon>
        <taxon>Bacteroidia</taxon>
        <taxon>Marinilabiliales</taxon>
        <taxon>Marinilabiliaceae</taxon>
        <taxon>Plebeiibacterium</taxon>
    </lineage>
</organism>
<dbReference type="Proteomes" id="UP001207408">
    <property type="component" value="Unassembled WGS sequence"/>
</dbReference>
<reference evidence="1" key="1">
    <citation type="submission" date="2022-10" db="EMBL/GenBank/DDBJ databases">
        <authorList>
            <person name="Yu W.X."/>
        </authorList>
    </citation>
    <scope>NUCLEOTIDE SEQUENCE</scope>
    <source>
        <strain evidence="1">D04</strain>
    </source>
</reference>
<sequence>MKTILKVEFDNAGLNGFIIENPGHLPVHGEIFTCKWEDFIKDRAMVQQLDEIEEDECFMVERNFSKYSKDESMCFIVLHLSKDFKKNSLLHK</sequence>
<dbReference type="AlphaFoldDB" id="A0AAE3MD37"/>
<gene>
    <name evidence="1" type="ORF">OM074_08465</name>
</gene>
<dbReference type="EMBL" id="JAPDPI010000014">
    <property type="protein sequence ID" value="MCW3805661.1"/>
    <property type="molecule type" value="Genomic_DNA"/>
</dbReference>
<accession>A0AAE3MD37</accession>
<evidence type="ECO:0000313" key="1">
    <source>
        <dbReference type="EMBL" id="MCW3805661.1"/>
    </source>
</evidence>
<keyword evidence="2" id="KW-1185">Reference proteome</keyword>
<evidence type="ECO:0000313" key="2">
    <source>
        <dbReference type="Proteomes" id="UP001207408"/>
    </source>
</evidence>
<proteinExistence type="predicted"/>
<name>A0AAE3MD37_9BACT</name>
<protein>
    <submittedName>
        <fullName evidence="1">Uncharacterized protein</fullName>
    </submittedName>
</protein>